<feature type="transmembrane region" description="Helical" evidence="7">
    <location>
        <begin position="135"/>
        <end position="152"/>
    </location>
</feature>
<dbReference type="PANTHER" id="PTHR32322:SF18">
    <property type="entry name" value="S-ADENOSYLMETHIONINE_S-ADENOSYLHOMOCYSTEINE TRANSPORTER"/>
    <property type="match status" value="1"/>
</dbReference>
<gene>
    <name evidence="9" type="ORF">AB6A68_05650</name>
</gene>
<dbReference type="SUPFAM" id="SSF103481">
    <property type="entry name" value="Multidrug resistance efflux transporter EmrE"/>
    <property type="match status" value="1"/>
</dbReference>
<feature type="domain" description="EamA" evidence="8">
    <location>
        <begin position="11"/>
        <end position="151"/>
    </location>
</feature>
<feature type="transmembrane region" description="Helical" evidence="7">
    <location>
        <begin position="279"/>
        <end position="297"/>
    </location>
</feature>
<accession>A0ABV3Y176</accession>
<dbReference type="Proteomes" id="UP001560267">
    <property type="component" value="Unassembled WGS sequence"/>
</dbReference>
<comment type="caution">
    <text evidence="9">The sequence shown here is derived from an EMBL/GenBank/DDBJ whole genome shotgun (WGS) entry which is preliminary data.</text>
</comment>
<dbReference type="RefSeq" id="WP_298448182.1">
    <property type="nucleotide sequence ID" value="NZ_JBFSHR010000014.1"/>
</dbReference>
<feature type="transmembrane region" description="Helical" evidence="7">
    <location>
        <begin position="12"/>
        <end position="30"/>
    </location>
</feature>
<keyword evidence="6 7" id="KW-0472">Membrane</keyword>
<comment type="similarity">
    <text evidence="2">Belongs to the EamA transporter family.</text>
</comment>
<evidence type="ECO:0000256" key="3">
    <source>
        <dbReference type="ARBA" id="ARBA00022475"/>
    </source>
</evidence>
<dbReference type="EMBL" id="JBFSHR010000014">
    <property type="protein sequence ID" value="MEX6429322.1"/>
    <property type="molecule type" value="Genomic_DNA"/>
</dbReference>
<sequence length="315" mass="33167">MQRSQLLSRRRGIAGIVVAAILWGFSGIAAQELFLRYHLHPTWLAAVRVSGAGLLLALWAGPRGRTNALKRFAANRRRLLTIIIFGVVALDGVQLTFFLAVAHGTAVSATLLQFTSPVLILGWISLRRLTTPKPLLLLLVVGALTGVFLVVTDGSVTGLAIPIAGIAWGLASALFTAFYNLMPVELLTKHNAEVVVAGAFLIGAAVLSPWLILDAPPSVTMHELLLILFVVVGGTAVPFLLYLSALAVIAPLIANVVGTLEPLTAAVASVFVFELRLSLALIVGIVLVLGSVVGLSLSDRHPLPPENVAPPHPSA</sequence>
<evidence type="ECO:0000256" key="2">
    <source>
        <dbReference type="ARBA" id="ARBA00007362"/>
    </source>
</evidence>
<feature type="transmembrane region" description="Helical" evidence="7">
    <location>
        <begin position="42"/>
        <end position="59"/>
    </location>
</feature>
<dbReference type="InterPro" id="IPR000620">
    <property type="entry name" value="EamA_dom"/>
</dbReference>
<dbReference type="PANTHER" id="PTHR32322">
    <property type="entry name" value="INNER MEMBRANE TRANSPORTER"/>
    <property type="match status" value="1"/>
</dbReference>
<evidence type="ECO:0000259" key="8">
    <source>
        <dbReference type="Pfam" id="PF00892"/>
    </source>
</evidence>
<evidence type="ECO:0000313" key="9">
    <source>
        <dbReference type="EMBL" id="MEX6429322.1"/>
    </source>
</evidence>
<evidence type="ECO:0000256" key="4">
    <source>
        <dbReference type="ARBA" id="ARBA00022692"/>
    </source>
</evidence>
<keyword evidence="4 7" id="KW-0812">Transmembrane</keyword>
<comment type="subcellular location">
    <subcellularLocation>
        <location evidence="1">Cell membrane</location>
        <topology evidence="1">Multi-pass membrane protein</topology>
    </subcellularLocation>
</comment>
<dbReference type="Pfam" id="PF00892">
    <property type="entry name" value="EamA"/>
    <property type="match status" value="2"/>
</dbReference>
<keyword evidence="3" id="KW-1003">Cell membrane</keyword>
<evidence type="ECO:0000256" key="6">
    <source>
        <dbReference type="ARBA" id="ARBA00023136"/>
    </source>
</evidence>
<feature type="transmembrane region" description="Helical" evidence="7">
    <location>
        <begin position="158"/>
        <end position="182"/>
    </location>
</feature>
<feature type="transmembrane region" description="Helical" evidence="7">
    <location>
        <begin position="106"/>
        <end position="126"/>
    </location>
</feature>
<protein>
    <submittedName>
        <fullName evidence="9">DMT family transporter</fullName>
    </submittedName>
</protein>
<evidence type="ECO:0000256" key="1">
    <source>
        <dbReference type="ARBA" id="ARBA00004651"/>
    </source>
</evidence>
<feature type="transmembrane region" description="Helical" evidence="7">
    <location>
        <begin position="79"/>
        <end position="100"/>
    </location>
</feature>
<keyword evidence="5 7" id="KW-1133">Transmembrane helix</keyword>
<feature type="domain" description="EamA" evidence="8">
    <location>
        <begin position="164"/>
        <end position="296"/>
    </location>
</feature>
<evidence type="ECO:0000256" key="5">
    <source>
        <dbReference type="ARBA" id="ARBA00022989"/>
    </source>
</evidence>
<feature type="transmembrane region" description="Helical" evidence="7">
    <location>
        <begin position="224"/>
        <end position="245"/>
    </location>
</feature>
<name>A0ABV3Y176_9ACTN</name>
<feature type="transmembrane region" description="Helical" evidence="7">
    <location>
        <begin position="194"/>
        <end position="212"/>
    </location>
</feature>
<reference evidence="9 10" key="1">
    <citation type="submission" date="2024-07" db="EMBL/GenBank/DDBJ databases">
        <title>Draft Genome Sequence of Ferrimicrobium acidiphilum Strain YE2023, Isolated from a Pulp of Bioleach Reactor.</title>
        <authorList>
            <person name="Elkina Y.A."/>
            <person name="Bulaeva A.G."/>
            <person name="Beletsky A.V."/>
            <person name="Mardanov A.V."/>
        </authorList>
    </citation>
    <scope>NUCLEOTIDE SEQUENCE [LARGE SCALE GENOMIC DNA]</scope>
    <source>
        <strain evidence="9 10">YE2023</strain>
    </source>
</reference>
<proteinExistence type="inferred from homology"/>
<organism evidence="9 10">
    <name type="scientific">Ferrimicrobium acidiphilum</name>
    <dbReference type="NCBI Taxonomy" id="121039"/>
    <lineage>
        <taxon>Bacteria</taxon>
        <taxon>Bacillati</taxon>
        <taxon>Actinomycetota</taxon>
        <taxon>Acidimicrobiia</taxon>
        <taxon>Acidimicrobiales</taxon>
        <taxon>Acidimicrobiaceae</taxon>
        <taxon>Ferrimicrobium</taxon>
    </lineage>
</organism>
<evidence type="ECO:0000256" key="7">
    <source>
        <dbReference type="SAM" id="Phobius"/>
    </source>
</evidence>
<dbReference type="InterPro" id="IPR037185">
    <property type="entry name" value="EmrE-like"/>
</dbReference>
<evidence type="ECO:0000313" key="10">
    <source>
        <dbReference type="Proteomes" id="UP001560267"/>
    </source>
</evidence>
<keyword evidence="10" id="KW-1185">Reference proteome</keyword>
<dbReference type="InterPro" id="IPR050638">
    <property type="entry name" value="AA-Vitamin_Transporters"/>
</dbReference>